<dbReference type="InterPro" id="IPR051531">
    <property type="entry name" value="N-acetyltransferase"/>
</dbReference>
<dbReference type="RefSeq" id="WP_035732602.1">
    <property type="nucleotide sequence ID" value="NZ_CP028426.1"/>
</dbReference>
<evidence type="ECO:0000256" key="3">
    <source>
        <dbReference type="ARBA" id="ARBA00038502"/>
    </source>
</evidence>
<dbReference type="PROSITE" id="PS51186">
    <property type="entry name" value="GNAT"/>
    <property type="match status" value="1"/>
</dbReference>
<comment type="caution">
    <text evidence="5">The sequence shown here is derived from an EMBL/GenBank/DDBJ whole genome shotgun (WGS) entry which is preliminary data.</text>
</comment>
<comment type="similarity">
    <text evidence="3">Belongs to the acetyltransferase family. RimJ subfamily.</text>
</comment>
<keyword evidence="2" id="KW-0012">Acyltransferase</keyword>
<dbReference type="Gene3D" id="3.40.630.30">
    <property type="match status" value="1"/>
</dbReference>
<protein>
    <submittedName>
        <fullName evidence="5">N-acetyltransferase</fullName>
    </submittedName>
</protein>
<feature type="domain" description="N-acetyltransferase" evidence="4">
    <location>
        <begin position="17"/>
        <end position="184"/>
    </location>
</feature>
<keyword evidence="1" id="KW-0808">Transferase</keyword>
<evidence type="ECO:0000259" key="4">
    <source>
        <dbReference type="PROSITE" id="PS51186"/>
    </source>
</evidence>
<dbReference type="Pfam" id="PF13302">
    <property type="entry name" value="Acetyltransf_3"/>
    <property type="match status" value="1"/>
</dbReference>
<name>A0ABT7C8I8_9MICO</name>
<reference evidence="5" key="2">
    <citation type="journal article" date="2022" name="Sci. Rep.">
        <title>In silico prediction of the enzymes involved in the degradation of the herbicide molinate by Gulosibacter molinativorax ON4T.</title>
        <authorList>
            <person name="Lopes A.R."/>
            <person name="Bunin E."/>
            <person name="Viana A.T."/>
            <person name="Froufe H."/>
            <person name="Munoz-Merida A."/>
            <person name="Pinho D."/>
            <person name="Figueiredo J."/>
            <person name="Barroso C."/>
            <person name="Vaz-Moreira I."/>
            <person name="Bellanger X."/>
            <person name="Egas C."/>
            <person name="Nunes O.C."/>
        </authorList>
    </citation>
    <scope>NUCLEOTIDE SEQUENCE</scope>
    <source>
        <strain evidence="5">ON4</strain>
    </source>
</reference>
<dbReference type="PANTHER" id="PTHR43792">
    <property type="entry name" value="GNAT FAMILY, PUTATIVE (AFU_ORTHOLOGUE AFUA_3G00765)-RELATED-RELATED"/>
    <property type="match status" value="1"/>
</dbReference>
<dbReference type="InterPro" id="IPR016181">
    <property type="entry name" value="Acyl_CoA_acyltransferase"/>
</dbReference>
<keyword evidence="6" id="KW-1185">Reference proteome</keyword>
<proteinExistence type="inferred from homology"/>
<dbReference type="Proteomes" id="UP001170379">
    <property type="component" value="Unassembled WGS sequence"/>
</dbReference>
<dbReference type="PANTHER" id="PTHR43792:SF8">
    <property type="entry name" value="[RIBOSOMAL PROTEIN US5]-ALANINE N-ACETYLTRANSFERASE"/>
    <property type="match status" value="1"/>
</dbReference>
<evidence type="ECO:0000256" key="2">
    <source>
        <dbReference type="ARBA" id="ARBA00023315"/>
    </source>
</evidence>
<dbReference type="EMBL" id="PXVD01000013">
    <property type="protein sequence ID" value="MDJ1371470.1"/>
    <property type="molecule type" value="Genomic_DNA"/>
</dbReference>
<organism evidence="5 6">
    <name type="scientific">Gulosibacter molinativorax</name>
    <dbReference type="NCBI Taxonomy" id="256821"/>
    <lineage>
        <taxon>Bacteria</taxon>
        <taxon>Bacillati</taxon>
        <taxon>Actinomycetota</taxon>
        <taxon>Actinomycetes</taxon>
        <taxon>Micrococcales</taxon>
        <taxon>Microbacteriaceae</taxon>
        <taxon>Gulosibacter</taxon>
    </lineage>
</organism>
<gene>
    <name evidence="5" type="ORF">C7K25_08835</name>
</gene>
<evidence type="ECO:0000313" key="5">
    <source>
        <dbReference type="EMBL" id="MDJ1371470.1"/>
    </source>
</evidence>
<reference evidence="5" key="1">
    <citation type="submission" date="2018-03" db="EMBL/GenBank/DDBJ databases">
        <authorList>
            <person name="Nunes O.C."/>
            <person name="Lopes A.R."/>
            <person name="Froufe H."/>
            <person name="Munoz-Merida A."/>
            <person name="Barroso C."/>
            <person name="Egas C."/>
        </authorList>
    </citation>
    <scope>NUCLEOTIDE SEQUENCE</scope>
    <source>
        <strain evidence="5">ON4</strain>
    </source>
</reference>
<accession>A0ABT7C8I8</accession>
<evidence type="ECO:0000313" key="6">
    <source>
        <dbReference type="Proteomes" id="UP001170379"/>
    </source>
</evidence>
<dbReference type="SUPFAM" id="SSF55729">
    <property type="entry name" value="Acyl-CoA N-acyltransferases (Nat)"/>
    <property type="match status" value="1"/>
</dbReference>
<evidence type="ECO:0000256" key="1">
    <source>
        <dbReference type="ARBA" id="ARBA00022679"/>
    </source>
</evidence>
<dbReference type="InterPro" id="IPR000182">
    <property type="entry name" value="GNAT_dom"/>
</dbReference>
<sequence length="207" mass="23210">MLASGAPFVPTIDDGELRIRSIRTRDARELERVLLENRPWLQPWEATLPGAAGRWNVRGSIRSLLDQASSRVTMPFVLEVDGAIVGQLTVSNIQYGAVSSASLGYWVAQSAAGHGYTPIAVAAVTDYCFKSIGLHRMEICIRPENKPSLRVVEKLGFRYEGKRDRYIHIDGDWRDHYCFALVREEVPRGVLNRWRDGAVDESVAARD</sequence>